<dbReference type="EMBL" id="CM037614">
    <property type="protein sequence ID" value="KAH8015267.1"/>
    <property type="molecule type" value="Genomic_DNA"/>
</dbReference>
<keyword evidence="2" id="KW-1185">Reference proteome</keyword>
<evidence type="ECO:0000313" key="2">
    <source>
        <dbReference type="Proteomes" id="UP000827872"/>
    </source>
</evidence>
<gene>
    <name evidence="1" type="ORF">K3G42_000792</name>
</gene>
<dbReference type="Proteomes" id="UP000827872">
    <property type="component" value="Linkage Group LG01"/>
</dbReference>
<evidence type="ECO:0000313" key="1">
    <source>
        <dbReference type="EMBL" id="KAH8015267.1"/>
    </source>
</evidence>
<accession>A0ACB8G755</accession>
<proteinExistence type="predicted"/>
<organism evidence="1 2">
    <name type="scientific">Sphaerodactylus townsendi</name>
    <dbReference type="NCBI Taxonomy" id="933632"/>
    <lineage>
        <taxon>Eukaryota</taxon>
        <taxon>Metazoa</taxon>
        <taxon>Chordata</taxon>
        <taxon>Craniata</taxon>
        <taxon>Vertebrata</taxon>
        <taxon>Euteleostomi</taxon>
        <taxon>Lepidosauria</taxon>
        <taxon>Squamata</taxon>
        <taxon>Bifurcata</taxon>
        <taxon>Gekkota</taxon>
        <taxon>Sphaerodactylidae</taxon>
        <taxon>Sphaerodactylus</taxon>
    </lineage>
</organism>
<sequence length="156" mass="17314">MGAVQLHGRARASPSLEDSGQSGLPAGPLAQSQWLANERAWGAIREATKEHQLNGAIAGDTAAIDYDEEFRRSASHSADIWWDAIDQRNWTLQVQAFTKQPGQACGPWAGGAKDGWGQLVCWEYNQEKCTRTKYKYDHACEQCHGLHLWNACQMGK</sequence>
<name>A0ACB8G755_9SAUR</name>
<reference evidence="1" key="1">
    <citation type="submission" date="2021-08" db="EMBL/GenBank/DDBJ databases">
        <title>The first chromosome-level gecko genome reveals the dynamic sex chromosomes of Neotropical dwarf geckos (Sphaerodactylidae: Sphaerodactylus).</title>
        <authorList>
            <person name="Pinto B.J."/>
            <person name="Keating S.E."/>
            <person name="Gamble T."/>
        </authorList>
    </citation>
    <scope>NUCLEOTIDE SEQUENCE</scope>
    <source>
        <strain evidence="1">TG3544</strain>
    </source>
</reference>
<comment type="caution">
    <text evidence="1">The sequence shown here is derived from an EMBL/GenBank/DDBJ whole genome shotgun (WGS) entry which is preliminary data.</text>
</comment>
<protein>
    <submittedName>
        <fullName evidence="1">Uncharacterized protein</fullName>
    </submittedName>
</protein>